<organism evidence="6 7">
    <name type="scientific">Brassica oleracea var. oleracea</name>
    <dbReference type="NCBI Taxonomy" id="109376"/>
    <lineage>
        <taxon>Eukaryota</taxon>
        <taxon>Viridiplantae</taxon>
        <taxon>Streptophyta</taxon>
        <taxon>Embryophyta</taxon>
        <taxon>Tracheophyta</taxon>
        <taxon>Spermatophyta</taxon>
        <taxon>Magnoliopsida</taxon>
        <taxon>eudicotyledons</taxon>
        <taxon>Gunneridae</taxon>
        <taxon>Pentapetalae</taxon>
        <taxon>rosids</taxon>
        <taxon>malvids</taxon>
        <taxon>Brassicales</taxon>
        <taxon>Brassicaceae</taxon>
        <taxon>Brassiceae</taxon>
        <taxon>Brassica</taxon>
    </lineage>
</organism>
<reference evidence="6" key="2">
    <citation type="submission" date="2015-03" db="UniProtKB">
        <authorList>
            <consortium name="EnsemblPlants"/>
        </authorList>
    </citation>
    <scope>IDENTIFICATION</scope>
</reference>
<dbReference type="InterPro" id="IPR013633">
    <property type="entry name" value="NRDE-2"/>
</dbReference>
<dbReference type="Pfam" id="PF08424">
    <property type="entry name" value="NRDE-2"/>
    <property type="match status" value="2"/>
</dbReference>
<evidence type="ECO:0000256" key="2">
    <source>
        <dbReference type="ARBA" id="ARBA00009265"/>
    </source>
</evidence>
<dbReference type="eggNOG" id="KOG1972">
    <property type="taxonomic scope" value="Eukaryota"/>
</dbReference>
<dbReference type="GO" id="GO:1902369">
    <property type="term" value="P:negative regulation of RNA catabolic process"/>
    <property type="evidence" value="ECO:0007669"/>
    <property type="project" value="TreeGrafter"/>
</dbReference>
<feature type="compositionally biased region" description="Acidic residues" evidence="4">
    <location>
        <begin position="367"/>
        <end position="378"/>
    </location>
</feature>
<evidence type="ECO:0000256" key="4">
    <source>
        <dbReference type="SAM" id="MobiDB-lite"/>
    </source>
</evidence>
<accession>A0A0D3CJ72</accession>
<keyword evidence="7" id="KW-1185">Reference proteome</keyword>
<dbReference type="GO" id="GO:0031048">
    <property type="term" value="P:regulatory ncRNA-mediated heterochromatin formation"/>
    <property type="evidence" value="ECO:0007669"/>
    <property type="project" value="TreeGrafter"/>
</dbReference>
<evidence type="ECO:0000256" key="5">
    <source>
        <dbReference type="SAM" id="Phobius"/>
    </source>
</evidence>
<dbReference type="GO" id="GO:0071013">
    <property type="term" value="C:catalytic step 2 spliceosome"/>
    <property type="evidence" value="ECO:0007669"/>
    <property type="project" value="TreeGrafter"/>
</dbReference>
<comment type="subcellular location">
    <subcellularLocation>
        <location evidence="1">Nucleus</location>
    </subcellularLocation>
</comment>
<reference evidence="6 7" key="1">
    <citation type="journal article" date="2014" name="Genome Biol.">
        <title>Transcriptome and methylome profiling reveals relics of genome dominance in the mesopolyploid Brassica oleracea.</title>
        <authorList>
            <person name="Parkin I.A."/>
            <person name="Koh C."/>
            <person name="Tang H."/>
            <person name="Robinson S.J."/>
            <person name="Kagale S."/>
            <person name="Clarke W.E."/>
            <person name="Town C.D."/>
            <person name="Nixon J."/>
            <person name="Krishnakumar V."/>
            <person name="Bidwell S.L."/>
            <person name="Denoeud F."/>
            <person name="Belcram H."/>
            <person name="Links M.G."/>
            <person name="Just J."/>
            <person name="Clarke C."/>
            <person name="Bender T."/>
            <person name="Huebert T."/>
            <person name="Mason A.S."/>
            <person name="Pires J.C."/>
            <person name="Barker G."/>
            <person name="Moore J."/>
            <person name="Walley P.G."/>
            <person name="Manoli S."/>
            <person name="Batley J."/>
            <person name="Edwards D."/>
            <person name="Nelson M.N."/>
            <person name="Wang X."/>
            <person name="Paterson A.H."/>
            <person name="King G."/>
            <person name="Bancroft I."/>
            <person name="Chalhoub B."/>
            <person name="Sharpe A.G."/>
        </authorList>
    </citation>
    <scope>NUCLEOTIDE SEQUENCE</scope>
    <source>
        <strain evidence="6 7">cv. TO1000</strain>
    </source>
</reference>
<dbReference type="PANTHER" id="PTHR13471:SF0">
    <property type="entry name" value="NUCLEAR EXOSOME REGULATOR NRDE2"/>
    <property type="match status" value="1"/>
</dbReference>
<name>A0A0D3CJ72_BRAOL</name>
<feature type="region of interest" description="Disordered" evidence="4">
    <location>
        <begin position="321"/>
        <end position="378"/>
    </location>
</feature>
<evidence type="ECO:0000313" key="6">
    <source>
        <dbReference type="EnsemblPlants" id="Bo5g122650.1"/>
    </source>
</evidence>
<evidence type="ECO:0000256" key="1">
    <source>
        <dbReference type="ARBA" id="ARBA00004123"/>
    </source>
</evidence>
<comment type="similarity">
    <text evidence="2">Belongs to the NRDE2 family.</text>
</comment>
<dbReference type="Gramene" id="Bo5g122650.1">
    <property type="protein sequence ID" value="Bo5g122650.1"/>
    <property type="gene ID" value="Bo5g122650"/>
</dbReference>
<keyword evidence="5" id="KW-0472">Membrane</keyword>
<protein>
    <submittedName>
        <fullName evidence="6">Uncharacterized protein</fullName>
    </submittedName>
</protein>
<dbReference type="STRING" id="109376.A0A0D3CJ72"/>
<dbReference type="AlphaFoldDB" id="A0A0D3CJ72"/>
<keyword evidence="5" id="KW-1133">Transmembrane helix</keyword>
<keyword evidence="3" id="KW-0539">Nucleus</keyword>
<proteinExistence type="inferred from homology"/>
<keyword evidence="5" id="KW-0812">Transmembrane</keyword>
<evidence type="ECO:0000256" key="3">
    <source>
        <dbReference type="ARBA" id="ARBA00023242"/>
    </source>
</evidence>
<feature type="transmembrane region" description="Helical" evidence="5">
    <location>
        <begin position="6"/>
        <end position="27"/>
    </location>
</feature>
<dbReference type="OMA" id="MIITWIL"/>
<sequence>MPRIITWILVLIQIILLMAPFTGRLHLHIMNVPRYKLDNSQRGSESGSTKLYLRNRRGSMLEAEIDVNSLDGKAKSDHRYWYAKNAAMEPNKNFRRIRLSASSREAVDSLFDRFIPLEEGEAVQESEEEDVSVMGMSWEDEVLNKTREFNRQTRERPHDERTWLAFADFQDKVSSMQSQKGARLQTLEKKISILEKAFELNPDSEELLLVLLKAYRSRDSADMDATSEPLDSTLIQQELVLVDMLVSLCRFEWQAGYRELATALFQAEMEYSIFSPSLLLSEQNKLRLFEHFWSSNGARVGEEGVFGWSLWLEKEEEQRQKMLKEESSDDNDVGGWTGWTEQLSDRKKDSSIASANPGEGDVNREGLEEEMEEENGMPEDDTEAMLKLLGIDVDAVASDEVKDTSTWVKWFEEEVSRDQNQWMPTRKAGIYLYVYHY</sequence>
<dbReference type="Proteomes" id="UP000032141">
    <property type="component" value="Chromosome C5"/>
</dbReference>
<evidence type="ECO:0000313" key="7">
    <source>
        <dbReference type="Proteomes" id="UP000032141"/>
    </source>
</evidence>
<dbReference type="HOGENOM" id="CLU_627557_0_0_1"/>
<dbReference type="EnsemblPlants" id="Bo5g122650.1">
    <property type="protein sequence ID" value="Bo5g122650.1"/>
    <property type="gene ID" value="Bo5g122650"/>
</dbReference>
<dbReference type="PANTHER" id="PTHR13471">
    <property type="entry name" value="TETRATRICOPEPTIDE-LIKE HELICAL"/>
    <property type="match status" value="1"/>
</dbReference>